<dbReference type="EnsemblPlants" id="KRG94718">
    <property type="protein sequence ID" value="KRG94718"/>
    <property type="gene ID" value="GLYMA_19G104100"/>
</dbReference>
<evidence type="ECO:0000313" key="3">
    <source>
        <dbReference type="Proteomes" id="UP000008827"/>
    </source>
</evidence>
<dbReference type="InterPro" id="IPR008183">
    <property type="entry name" value="Aldose_1/G6P_1-epimerase"/>
</dbReference>
<dbReference type="Gene3D" id="2.70.98.10">
    <property type="match status" value="1"/>
</dbReference>
<dbReference type="PaxDb" id="3847-GLYMA19G27773.1"/>
<dbReference type="PANTHER" id="PTHR11122">
    <property type="entry name" value="APOSPORY-ASSOCIATED PROTEIN C-RELATED"/>
    <property type="match status" value="1"/>
</dbReference>
<proteinExistence type="predicted"/>
<dbReference type="PANTHER" id="PTHR11122:SF33">
    <property type="entry name" value="GLUCOSE-6-PHOSPHATE 1-EPIMERASE"/>
    <property type="match status" value="1"/>
</dbReference>
<sequence length="111" mass="12593">MWSLDRDPSPLPPLDNQSFVELILKSTKVDLKTPCSFEFRLRISLNADNLILIPQVRNTANKAFSFSFTLCNYLSVSDIRKKNNIPAAQINIQHSQAFQFQTVGAEFALSF</sequence>
<dbReference type="GO" id="GO:0030246">
    <property type="term" value="F:carbohydrate binding"/>
    <property type="evidence" value="ECO:0007669"/>
    <property type="project" value="InterPro"/>
</dbReference>
<gene>
    <name evidence="1" type="ORF">GLYMA_19G104100</name>
</gene>
<dbReference type="InterPro" id="IPR014718">
    <property type="entry name" value="GH-type_carb-bd"/>
</dbReference>
<dbReference type="Gramene" id="KRG94718">
    <property type="protein sequence ID" value="KRG94718"/>
    <property type="gene ID" value="GLYMA_19G104100"/>
</dbReference>
<protein>
    <submittedName>
        <fullName evidence="1 2">Uncharacterized protein</fullName>
    </submittedName>
</protein>
<dbReference type="InParanoid" id="A0A0R0EWZ5"/>
<dbReference type="GO" id="GO:0016853">
    <property type="term" value="F:isomerase activity"/>
    <property type="evidence" value="ECO:0007669"/>
    <property type="project" value="InterPro"/>
</dbReference>
<accession>A0A0R0EWZ5</accession>
<dbReference type="SUPFAM" id="SSF74650">
    <property type="entry name" value="Galactose mutarotase-like"/>
    <property type="match status" value="1"/>
</dbReference>
<dbReference type="EMBL" id="CM000852">
    <property type="protein sequence ID" value="KRG94718.1"/>
    <property type="molecule type" value="Genomic_DNA"/>
</dbReference>
<reference evidence="2" key="2">
    <citation type="submission" date="2018-02" db="UniProtKB">
        <authorList>
            <consortium name="EnsemblPlants"/>
        </authorList>
    </citation>
    <scope>IDENTIFICATION</scope>
    <source>
        <strain evidence="2">Williams 82</strain>
    </source>
</reference>
<dbReference type="InterPro" id="IPR011013">
    <property type="entry name" value="Gal_mutarotase_sf_dom"/>
</dbReference>
<reference evidence="1" key="3">
    <citation type="submission" date="2018-07" db="EMBL/GenBank/DDBJ databases">
        <title>WGS assembly of Glycine max.</title>
        <authorList>
            <person name="Schmutz J."/>
            <person name="Cannon S."/>
            <person name="Schlueter J."/>
            <person name="Ma J."/>
            <person name="Mitros T."/>
            <person name="Nelson W."/>
            <person name="Hyten D."/>
            <person name="Song Q."/>
            <person name="Thelen J."/>
            <person name="Cheng J."/>
            <person name="Xu D."/>
            <person name="Hellsten U."/>
            <person name="May G."/>
            <person name="Yu Y."/>
            <person name="Sakurai T."/>
            <person name="Umezawa T."/>
            <person name="Bhattacharyya M."/>
            <person name="Sandhu D."/>
            <person name="Valliyodan B."/>
            <person name="Lindquist E."/>
            <person name="Peto M."/>
            <person name="Grant D."/>
            <person name="Shu S."/>
            <person name="Goodstein D."/>
            <person name="Barry K."/>
            <person name="Futrell-Griggs M."/>
            <person name="Abernathy B."/>
            <person name="Du J."/>
            <person name="Tian Z."/>
            <person name="Zhu L."/>
            <person name="Gill N."/>
            <person name="Joshi T."/>
            <person name="Libault M."/>
            <person name="Sethuraman A."/>
            <person name="Zhang X."/>
            <person name="Shinozaki K."/>
            <person name="Nguyen H."/>
            <person name="Wing R."/>
            <person name="Cregan P."/>
            <person name="Specht J."/>
            <person name="Grimwood J."/>
            <person name="Rokhsar D."/>
            <person name="Stacey G."/>
            <person name="Shoemaker R."/>
            <person name="Jackson S."/>
        </authorList>
    </citation>
    <scope>NUCLEOTIDE SEQUENCE</scope>
    <source>
        <tissue evidence="1">Callus</tissue>
    </source>
</reference>
<dbReference type="OMA" id="QAFQFQT"/>
<dbReference type="Pfam" id="PF01263">
    <property type="entry name" value="Aldose_epim"/>
    <property type="match status" value="1"/>
</dbReference>
<reference evidence="1 2" key="1">
    <citation type="journal article" date="2010" name="Nature">
        <title>Genome sequence of the palaeopolyploid soybean.</title>
        <authorList>
            <person name="Schmutz J."/>
            <person name="Cannon S.B."/>
            <person name="Schlueter J."/>
            <person name="Ma J."/>
            <person name="Mitros T."/>
            <person name="Nelson W."/>
            <person name="Hyten D.L."/>
            <person name="Song Q."/>
            <person name="Thelen J.J."/>
            <person name="Cheng J."/>
            <person name="Xu D."/>
            <person name="Hellsten U."/>
            <person name="May G.D."/>
            <person name="Yu Y."/>
            <person name="Sakurai T."/>
            <person name="Umezawa T."/>
            <person name="Bhattacharyya M.K."/>
            <person name="Sandhu D."/>
            <person name="Valliyodan B."/>
            <person name="Lindquist E."/>
            <person name="Peto M."/>
            <person name="Grant D."/>
            <person name="Shu S."/>
            <person name="Goodstein D."/>
            <person name="Barry K."/>
            <person name="Futrell-Griggs M."/>
            <person name="Abernathy B."/>
            <person name="Du J."/>
            <person name="Tian Z."/>
            <person name="Zhu L."/>
            <person name="Gill N."/>
            <person name="Joshi T."/>
            <person name="Libault M."/>
            <person name="Sethuraman A."/>
            <person name="Zhang X.-C."/>
            <person name="Shinozaki K."/>
            <person name="Nguyen H.T."/>
            <person name="Wing R.A."/>
            <person name="Cregan P."/>
            <person name="Specht J."/>
            <person name="Grimwood J."/>
            <person name="Rokhsar D."/>
            <person name="Stacey G."/>
            <person name="Shoemaker R.C."/>
            <person name="Jackson S.A."/>
        </authorList>
    </citation>
    <scope>NUCLEOTIDE SEQUENCE [LARGE SCALE GENOMIC DNA]</scope>
    <source>
        <strain evidence="2">cv. Williams 82</strain>
        <tissue evidence="1">Callus</tissue>
    </source>
</reference>
<dbReference type="STRING" id="3847.A0A0R0EWZ5"/>
<organism evidence="1">
    <name type="scientific">Glycine max</name>
    <name type="common">Soybean</name>
    <name type="synonym">Glycine hispida</name>
    <dbReference type="NCBI Taxonomy" id="3847"/>
    <lineage>
        <taxon>Eukaryota</taxon>
        <taxon>Viridiplantae</taxon>
        <taxon>Streptophyta</taxon>
        <taxon>Embryophyta</taxon>
        <taxon>Tracheophyta</taxon>
        <taxon>Spermatophyta</taxon>
        <taxon>Magnoliopsida</taxon>
        <taxon>eudicotyledons</taxon>
        <taxon>Gunneridae</taxon>
        <taxon>Pentapetalae</taxon>
        <taxon>rosids</taxon>
        <taxon>fabids</taxon>
        <taxon>Fabales</taxon>
        <taxon>Fabaceae</taxon>
        <taxon>Papilionoideae</taxon>
        <taxon>50 kb inversion clade</taxon>
        <taxon>NPAAA clade</taxon>
        <taxon>indigoferoid/millettioid clade</taxon>
        <taxon>Phaseoleae</taxon>
        <taxon>Glycine</taxon>
        <taxon>Glycine subgen. Soja</taxon>
    </lineage>
</organism>
<keyword evidence="3" id="KW-1185">Reference proteome</keyword>
<dbReference type="AlphaFoldDB" id="A0A0R0EWZ5"/>
<dbReference type="Proteomes" id="UP000008827">
    <property type="component" value="Chromosome 19"/>
</dbReference>
<evidence type="ECO:0000313" key="2">
    <source>
        <dbReference type="EnsemblPlants" id="KRG94718"/>
    </source>
</evidence>
<name>A0A0R0EWZ5_SOYBN</name>
<evidence type="ECO:0000313" key="1">
    <source>
        <dbReference type="EMBL" id="KRG94718.1"/>
    </source>
</evidence>
<dbReference type="GO" id="GO:0005975">
    <property type="term" value="P:carbohydrate metabolic process"/>
    <property type="evidence" value="ECO:0007669"/>
    <property type="project" value="InterPro"/>
</dbReference>